<protein>
    <recommendedName>
        <fullName evidence="3">Chromo domain-containing protein</fullName>
    </recommendedName>
</protein>
<comment type="subunit">
    <text evidence="1">Component of the NuA4 histone acetyltransferase complex.</text>
</comment>
<proteinExistence type="predicted"/>
<accession>A0A9W9UZ23</accession>
<dbReference type="InterPro" id="IPR016197">
    <property type="entry name" value="Chromo-like_dom_sf"/>
</dbReference>
<dbReference type="EMBL" id="JAPZBR010000002">
    <property type="protein sequence ID" value="KAJ5361824.1"/>
    <property type="molecule type" value="Genomic_DNA"/>
</dbReference>
<evidence type="ECO:0000259" key="3">
    <source>
        <dbReference type="PROSITE" id="PS50013"/>
    </source>
</evidence>
<dbReference type="SUPFAM" id="SSF54160">
    <property type="entry name" value="Chromo domain-like"/>
    <property type="match status" value="1"/>
</dbReference>
<feature type="region of interest" description="Disordered" evidence="2">
    <location>
        <begin position="1"/>
        <end position="65"/>
    </location>
</feature>
<dbReference type="GO" id="GO:0006338">
    <property type="term" value="P:chromatin remodeling"/>
    <property type="evidence" value="ECO:0007669"/>
    <property type="project" value="UniProtKB-ARBA"/>
</dbReference>
<reference evidence="4" key="2">
    <citation type="journal article" date="2023" name="IMA Fungus">
        <title>Comparative genomic study of the Penicillium genus elucidates a diverse pangenome and 15 lateral gene transfer events.</title>
        <authorList>
            <person name="Petersen C."/>
            <person name="Sorensen T."/>
            <person name="Nielsen M.R."/>
            <person name="Sondergaard T.E."/>
            <person name="Sorensen J.L."/>
            <person name="Fitzpatrick D.A."/>
            <person name="Frisvad J.C."/>
            <person name="Nielsen K.L."/>
        </authorList>
    </citation>
    <scope>NUCLEOTIDE SEQUENCE</scope>
    <source>
        <strain evidence="4">IBT 35675</strain>
    </source>
</reference>
<evidence type="ECO:0000256" key="2">
    <source>
        <dbReference type="SAM" id="MobiDB-lite"/>
    </source>
</evidence>
<feature type="compositionally biased region" description="Polar residues" evidence="2">
    <location>
        <begin position="1"/>
        <end position="12"/>
    </location>
</feature>
<dbReference type="Gene3D" id="2.40.50.40">
    <property type="match status" value="1"/>
</dbReference>
<sequence length="134" mass="15136">MSTGPSASSARLSKQPAREDDVPVEDEHKNPTPGSYATRSTRAPRASSGIRTPLVDKAAESSNLDTETRTWLKNVPRVLRYVQFVKMYHELQEENGEWEVQQILDAGIRNRKLQYKIKWEGGDSDNAWYSAGDI</sequence>
<evidence type="ECO:0000256" key="1">
    <source>
        <dbReference type="ARBA" id="ARBA00011353"/>
    </source>
</evidence>
<feature type="compositionally biased region" description="Basic and acidic residues" evidence="2">
    <location>
        <begin position="16"/>
        <end position="30"/>
    </location>
</feature>
<gene>
    <name evidence="4" type="ORF">N7541_002668</name>
</gene>
<keyword evidence="5" id="KW-1185">Reference proteome</keyword>
<feature type="compositionally biased region" description="Polar residues" evidence="2">
    <location>
        <begin position="32"/>
        <end position="41"/>
    </location>
</feature>
<dbReference type="CDD" id="cd00024">
    <property type="entry name" value="CD_CSD"/>
    <property type="match status" value="1"/>
</dbReference>
<reference evidence="4" key="1">
    <citation type="submission" date="2022-12" db="EMBL/GenBank/DDBJ databases">
        <authorList>
            <person name="Petersen C."/>
        </authorList>
    </citation>
    <scope>NUCLEOTIDE SEQUENCE</scope>
    <source>
        <strain evidence="4">IBT 35675</strain>
    </source>
</reference>
<dbReference type="PROSITE" id="PS50013">
    <property type="entry name" value="CHROMO_2"/>
    <property type="match status" value="1"/>
</dbReference>
<feature type="domain" description="Chromo" evidence="3">
    <location>
        <begin position="98"/>
        <end position="134"/>
    </location>
</feature>
<organism evidence="4 5">
    <name type="scientific">Penicillium brevicompactum</name>
    <dbReference type="NCBI Taxonomy" id="5074"/>
    <lineage>
        <taxon>Eukaryota</taxon>
        <taxon>Fungi</taxon>
        <taxon>Dikarya</taxon>
        <taxon>Ascomycota</taxon>
        <taxon>Pezizomycotina</taxon>
        <taxon>Eurotiomycetes</taxon>
        <taxon>Eurotiomycetidae</taxon>
        <taxon>Eurotiales</taxon>
        <taxon>Aspergillaceae</taxon>
        <taxon>Penicillium</taxon>
    </lineage>
</organism>
<evidence type="ECO:0000313" key="4">
    <source>
        <dbReference type="EMBL" id="KAJ5361824.1"/>
    </source>
</evidence>
<name>A0A9W9UZ23_PENBR</name>
<dbReference type="InterPro" id="IPR000953">
    <property type="entry name" value="Chromo/chromo_shadow_dom"/>
</dbReference>
<comment type="caution">
    <text evidence="4">The sequence shown here is derived from an EMBL/GenBank/DDBJ whole genome shotgun (WGS) entry which is preliminary data.</text>
</comment>
<evidence type="ECO:0000313" key="5">
    <source>
        <dbReference type="Proteomes" id="UP001148299"/>
    </source>
</evidence>
<dbReference type="Proteomes" id="UP001148299">
    <property type="component" value="Unassembled WGS sequence"/>
</dbReference>
<dbReference type="AlphaFoldDB" id="A0A9W9UZ23"/>